<reference evidence="2 3" key="1">
    <citation type="submission" date="2017-12" db="EMBL/GenBank/DDBJ databases">
        <authorList>
            <person name="Hurst M.R.H."/>
        </authorList>
    </citation>
    <scope>NUCLEOTIDE SEQUENCE [LARGE SCALE GENOMIC DNA]</scope>
    <source>
        <strain evidence="2 3">SY-3-19</strain>
    </source>
</reference>
<dbReference type="RefSeq" id="WP_104831937.1">
    <property type="nucleotide sequence ID" value="NZ_PJCH01000016.1"/>
</dbReference>
<name>A0A2S7K053_9PROT</name>
<feature type="region of interest" description="Disordered" evidence="1">
    <location>
        <begin position="1"/>
        <end position="22"/>
    </location>
</feature>
<evidence type="ECO:0000256" key="1">
    <source>
        <dbReference type="SAM" id="MobiDB-lite"/>
    </source>
</evidence>
<dbReference type="OrthoDB" id="8524550at2"/>
<feature type="compositionally biased region" description="Acidic residues" evidence="1">
    <location>
        <begin position="245"/>
        <end position="258"/>
    </location>
</feature>
<dbReference type="AlphaFoldDB" id="A0A2S7K053"/>
<keyword evidence="3" id="KW-1185">Reference proteome</keyword>
<dbReference type="InterPro" id="IPR014996">
    <property type="entry name" value="AcaB"/>
</dbReference>
<dbReference type="NCBIfam" id="TIGR03761">
    <property type="entry name" value="ICE_PFL4669"/>
    <property type="match status" value="1"/>
</dbReference>
<gene>
    <name evidence="2" type="ORF">CW354_20365</name>
</gene>
<dbReference type="Proteomes" id="UP000239504">
    <property type="component" value="Unassembled WGS sequence"/>
</dbReference>
<dbReference type="EMBL" id="PJCH01000016">
    <property type="protein sequence ID" value="PQA85884.1"/>
    <property type="molecule type" value="Genomic_DNA"/>
</dbReference>
<evidence type="ECO:0000313" key="2">
    <source>
        <dbReference type="EMBL" id="PQA85884.1"/>
    </source>
</evidence>
<sequence length="275" mass="30030">MTGPKPESAANANKPAGDEPGALAGVTRITLHTRQAQRLFKGRRKGEFYKNGEPKPPIPGVYGFGNLAKQLQTGSMAGDPYADWHFVRIDTEFAEIETDYDALERKLDDLLGNATGFDVALHLSKKPATEEVSFFSPYSFKACHIVLQADRLMTKLLGANHYALVKRSYTEKTQNEIFARVRRLFAIPAKYRFTGTTRADFLPQPNARAQRAIEAHGAVPEAILLRSVEPAYGNWRSADGASEKTEDDQGDAQEDAADANDPSSDDGAASIAAAE</sequence>
<feature type="compositionally biased region" description="Low complexity" evidence="1">
    <location>
        <begin position="259"/>
        <end position="275"/>
    </location>
</feature>
<evidence type="ECO:0000313" key="3">
    <source>
        <dbReference type="Proteomes" id="UP000239504"/>
    </source>
</evidence>
<protein>
    <submittedName>
        <fullName evidence="2">TIGR03761 family integrating conjugative element protein</fullName>
    </submittedName>
</protein>
<organism evidence="2 3">
    <name type="scientific">Hyphococcus luteus</name>
    <dbReference type="NCBI Taxonomy" id="2058213"/>
    <lineage>
        <taxon>Bacteria</taxon>
        <taxon>Pseudomonadati</taxon>
        <taxon>Pseudomonadota</taxon>
        <taxon>Alphaproteobacteria</taxon>
        <taxon>Parvularculales</taxon>
        <taxon>Parvularculaceae</taxon>
        <taxon>Hyphococcus</taxon>
    </lineage>
</organism>
<comment type="caution">
    <text evidence="2">The sequence shown here is derived from an EMBL/GenBank/DDBJ whole genome shotgun (WGS) entry which is preliminary data.</text>
</comment>
<dbReference type="Pfam" id="PF08900">
    <property type="entry name" value="AcaB"/>
    <property type="match status" value="1"/>
</dbReference>
<feature type="region of interest" description="Disordered" evidence="1">
    <location>
        <begin position="234"/>
        <end position="275"/>
    </location>
</feature>
<accession>A0A2S7K053</accession>
<proteinExistence type="predicted"/>